<reference evidence="2" key="1">
    <citation type="submission" date="2018-05" db="EMBL/GenBank/DDBJ databases">
        <authorList>
            <person name="Lanie J.A."/>
            <person name="Ng W.-L."/>
            <person name="Kazmierczak K.M."/>
            <person name="Andrzejewski T.M."/>
            <person name="Davidsen T.M."/>
            <person name="Wayne K.J."/>
            <person name="Tettelin H."/>
            <person name="Glass J.I."/>
            <person name="Rusch D."/>
            <person name="Podicherti R."/>
            <person name="Tsui H.-C.T."/>
            <person name="Winkler M.E."/>
        </authorList>
    </citation>
    <scope>NUCLEOTIDE SEQUENCE</scope>
</reference>
<dbReference type="PANTHER" id="PTHR35803">
    <property type="entry name" value="GLUCAN 1,4-ALPHA-GLUCOSIDASE SUSB-RELATED"/>
    <property type="match status" value="1"/>
</dbReference>
<protein>
    <recommendedName>
        <fullName evidence="1">Glycosyl-hydrolase 97 N-terminal domain-containing protein</fullName>
    </recommendedName>
</protein>
<dbReference type="AlphaFoldDB" id="A0A381RRU8"/>
<dbReference type="PANTHER" id="PTHR35803:SF1">
    <property type="entry name" value="GLUCAN 1,4-ALPHA-GLUCOSIDASE SUSB"/>
    <property type="match status" value="1"/>
</dbReference>
<gene>
    <name evidence="2" type="ORF">METZ01_LOCUS46735</name>
</gene>
<dbReference type="Pfam" id="PF14508">
    <property type="entry name" value="GH97_N"/>
    <property type="match status" value="1"/>
</dbReference>
<dbReference type="GO" id="GO:0030246">
    <property type="term" value="F:carbohydrate binding"/>
    <property type="evidence" value="ECO:0007669"/>
    <property type="project" value="InterPro"/>
</dbReference>
<sequence length="101" mass="11240">MDTVHTPVTFRLSDGTHLSIHEAALTDFASMTLAHKEDTRFEVDLVPWSNGDKVRTDSEYLTPWRTIQIGNSAGDLIESNLILNCKHSYHADQTGRIGNSA</sequence>
<evidence type="ECO:0000259" key="1">
    <source>
        <dbReference type="Pfam" id="PF14508"/>
    </source>
</evidence>
<accession>A0A381RRU8</accession>
<dbReference type="InterPro" id="IPR052720">
    <property type="entry name" value="Glycosyl_hydrolase_97"/>
</dbReference>
<name>A0A381RRU8_9ZZZZ</name>
<proteinExistence type="predicted"/>
<evidence type="ECO:0000313" key="2">
    <source>
        <dbReference type="EMBL" id="SUZ93881.1"/>
    </source>
</evidence>
<dbReference type="Gene3D" id="2.70.98.10">
    <property type="match status" value="1"/>
</dbReference>
<organism evidence="2">
    <name type="scientific">marine metagenome</name>
    <dbReference type="NCBI Taxonomy" id="408172"/>
    <lineage>
        <taxon>unclassified sequences</taxon>
        <taxon>metagenomes</taxon>
        <taxon>ecological metagenomes</taxon>
    </lineage>
</organism>
<dbReference type="EMBL" id="UINC01002184">
    <property type="protein sequence ID" value="SUZ93881.1"/>
    <property type="molecule type" value="Genomic_DNA"/>
</dbReference>
<dbReference type="InterPro" id="IPR014718">
    <property type="entry name" value="GH-type_carb-bd"/>
</dbReference>
<feature type="domain" description="Glycosyl-hydrolase 97 N-terminal" evidence="1">
    <location>
        <begin position="3"/>
        <end position="84"/>
    </location>
</feature>
<dbReference type="InterPro" id="IPR029486">
    <property type="entry name" value="GH97_N"/>
</dbReference>